<proteinExistence type="predicted"/>
<evidence type="ECO:0000313" key="2">
    <source>
        <dbReference type="EnsemblProtists" id="EOD09851"/>
    </source>
</evidence>
<protein>
    <recommendedName>
        <fullName evidence="1">J domain-containing protein</fullName>
    </recommendedName>
</protein>
<dbReference type="PaxDb" id="2903-EOD09851"/>
<name>A0A0D3IF16_EMIH1</name>
<dbReference type="KEGG" id="ehx:EMIHUDRAFT_105575"/>
<feature type="domain" description="J" evidence="1">
    <location>
        <begin position="50"/>
        <end position="114"/>
    </location>
</feature>
<dbReference type="AlphaFoldDB" id="A0A0D3IF16"/>
<dbReference type="HOGENOM" id="CLU_2077527_0_0_1"/>
<keyword evidence="3" id="KW-1185">Reference proteome</keyword>
<dbReference type="EnsemblProtists" id="EOD09851">
    <property type="protein sequence ID" value="EOD09851"/>
    <property type="gene ID" value="EMIHUDRAFT_105575"/>
</dbReference>
<evidence type="ECO:0000259" key="1">
    <source>
        <dbReference type="PROSITE" id="PS50076"/>
    </source>
</evidence>
<organism evidence="2 3">
    <name type="scientific">Emiliania huxleyi (strain CCMP1516)</name>
    <dbReference type="NCBI Taxonomy" id="280463"/>
    <lineage>
        <taxon>Eukaryota</taxon>
        <taxon>Haptista</taxon>
        <taxon>Haptophyta</taxon>
        <taxon>Prymnesiophyceae</taxon>
        <taxon>Isochrysidales</taxon>
        <taxon>Noelaerhabdaceae</taxon>
        <taxon>Emiliania</taxon>
    </lineage>
</organism>
<reference evidence="2" key="2">
    <citation type="submission" date="2024-10" db="UniProtKB">
        <authorList>
            <consortium name="EnsemblProtists"/>
        </authorList>
    </citation>
    <scope>IDENTIFICATION</scope>
</reference>
<dbReference type="RefSeq" id="XP_005762280.1">
    <property type="nucleotide sequence ID" value="XM_005762223.1"/>
</dbReference>
<dbReference type="PROSITE" id="PS50076">
    <property type="entry name" value="DNAJ_2"/>
    <property type="match status" value="1"/>
</dbReference>
<accession>A0A0D3IF16</accession>
<dbReference type="Proteomes" id="UP000013827">
    <property type="component" value="Unassembled WGS sequence"/>
</dbReference>
<dbReference type="InterPro" id="IPR001623">
    <property type="entry name" value="DnaJ_domain"/>
</dbReference>
<dbReference type="InterPro" id="IPR036869">
    <property type="entry name" value="J_dom_sf"/>
</dbReference>
<evidence type="ECO:0000313" key="3">
    <source>
        <dbReference type="Proteomes" id="UP000013827"/>
    </source>
</evidence>
<sequence>MAPTTHFRACLGNGDVRNVELDPQLERRDEGGRQRGLPCFGAPRQAADADDYALLGLRAEPPPTSAAVGAAFRALAMASHPDQLPGLSERERADVTRRFRRLLDAHGRLRRKHRADEQ</sequence>
<reference evidence="3" key="1">
    <citation type="journal article" date="2013" name="Nature">
        <title>Pan genome of the phytoplankton Emiliania underpins its global distribution.</title>
        <authorList>
            <person name="Read B.A."/>
            <person name="Kegel J."/>
            <person name="Klute M.J."/>
            <person name="Kuo A."/>
            <person name="Lefebvre S.C."/>
            <person name="Maumus F."/>
            <person name="Mayer C."/>
            <person name="Miller J."/>
            <person name="Monier A."/>
            <person name="Salamov A."/>
            <person name="Young J."/>
            <person name="Aguilar M."/>
            <person name="Claverie J.M."/>
            <person name="Frickenhaus S."/>
            <person name="Gonzalez K."/>
            <person name="Herman E.K."/>
            <person name="Lin Y.C."/>
            <person name="Napier J."/>
            <person name="Ogata H."/>
            <person name="Sarno A.F."/>
            <person name="Shmutz J."/>
            <person name="Schroeder D."/>
            <person name="de Vargas C."/>
            <person name="Verret F."/>
            <person name="von Dassow P."/>
            <person name="Valentin K."/>
            <person name="Van de Peer Y."/>
            <person name="Wheeler G."/>
            <person name="Dacks J.B."/>
            <person name="Delwiche C.F."/>
            <person name="Dyhrman S.T."/>
            <person name="Glockner G."/>
            <person name="John U."/>
            <person name="Richards T."/>
            <person name="Worden A.Z."/>
            <person name="Zhang X."/>
            <person name="Grigoriev I.V."/>
            <person name="Allen A.E."/>
            <person name="Bidle K."/>
            <person name="Borodovsky M."/>
            <person name="Bowler C."/>
            <person name="Brownlee C."/>
            <person name="Cock J.M."/>
            <person name="Elias M."/>
            <person name="Gladyshev V.N."/>
            <person name="Groth M."/>
            <person name="Guda C."/>
            <person name="Hadaegh A."/>
            <person name="Iglesias-Rodriguez M.D."/>
            <person name="Jenkins J."/>
            <person name="Jones B.M."/>
            <person name="Lawson T."/>
            <person name="Leese F."/>
            <person name="Lindquist E."/>
            <person name="Lobanov A."/>
            <person name="Lomsadze A."/>
            <person name="Malik S.B."/>
            <person name="Marsh M.E."/>
            <person name="Mackinder L."/>
            <person name="Mock T."/>
            <person name="Mueller-Roeber B."/>
            <person name="Pagarete A."/>
            <person name="Parker M."/>
            <person name="Probert I."/>
            <person name="Quesneville H."/>
            <person name="Raines C."/>
            <person name="Rensing S.A."/>
            <person name="Riano-Pachon D.M."/>
            <person name="Richier S."/>
            <person name="Rokitta S."/>
            <person name="Shiraiwa Y."/>
            <person name="Soanes D.M."/>
            <person name="van der Giezen M."/>
            <person name="Wahlund T.M."/>
            <person name="Williams B."/>
            <person name="Wilson W."/>
            <person name="Wolfe G."/>
            <person name="Wurch L.L."/>
        </authorList>
    </citation>
    <scope>NUCLEOTIDE SEQUENCE</scope>
</reference>
<dbReference type="GeneID" id="17255971"/>
<dbReference type="Gene3D" id="1.10.287.110">
    <property type="entry name" value="DnaJ domain"/>
    <property type="match status" value="1"/>
</dbReference>
<dbReference type="SUPFAM" id="SSF46565">
    <property type="entry name" value="Chaperone J-domain"/>
    <property type="match status" value="1"/>
</dbReference>